<dbReference type="EMBL" id="GG662232">
    <property type="protein sequence ID" value="EAS07334.3"/>
    <property type="molecule type" value="Genomic_DNA"/>
</dbReference>
<dbReference type="eggNOG" id="ENOG502R2UW">
    <property type="taxonomic scope" value="Eukaryota"/>
</dbReference>
<gene>
    <name evidence="2" type="ORF">TTHERM_01130780</name>
</gene>
<dbReference type="InterPro" id="IPR011990">
    <property type="entry name" value="TPR-like_helical_dom_sf"/>
</dbReference>
<dbReference type="PROSITE" id="PS50005">
    <property type="entry name" value="TPR"/>
    <property type="match status" value="1"/>
</dbReference>
<dbReference type="InterPro" id="IPR019734">
    <property type="entry name" value="TPR_rpt"/>
</dbReference>
<evidence type="ECO:0000313" key="2">
    <source>
        <dbReference type="EMBL" id="EAS07334.3"/>
    </source>
</evidence>
<dbReference type="AlphaFoldDB" id="Q24HV3"/>
<accession>Q24HV3</accession>
<dbReference type="Gene3D" id="3.30.450.20">
    <property type="entry name" value="PAS domain"/>
    <property type="match status" value="1"/>
</dbReference>
<evidence type="ECO:0000256" key="1">
    <source>
        <dbReference type="PROSITE-ProRule" id="PRU00339"/>
    </source>
</evidence>
<dbReference type="SUPFAM" id="SSF48452">
    <property type="entry name" value="TPR-like"/>
    <property type="match status" value="1"/>
</dbReference>
<dbReference type="InParanoid" id="Q24HV3"/>
<dbReference type="RefSeq" id="XP_001027576.3">
    <property type="nucleotide sequence ID" value="XM_001027576.3"/>
</dbReference>
<proteinExistence type="predicted"/>
<evidence type="ECO:0000313" key="3">
    <source>
        <dbReference type="Proteomes" id="UP000009168"/>
    </source>
</evidence>
<keyword evidence="1" id="KW-0802">TPR repeat</keyword>
<dbReference type="HOGENOM" id="CLU_006621_1_0_1"/>
<organism evidence="2 3">
    <name type="scientific">Tetrahymena thermophila (strain SB210)</name>
    <dbReference type="NCBI Taxonomy" id="312017"/>
    <lineage>
        <taxon>Eukaryota</taxon>
        <taxon>Sar</taxon>
        <taxon>Alveolata</taxon>
        <taxon>Ciliophora</taxon>
        <taxon>Intramacronucleata</taxon>
        <taxon>Oligohymenophorea</taxon>
        <taxon>Hymenostomatida</taxon>
        <taxon>Tetrahymenina</taxon>
        <taxon>Tetrahymenidae</taxon>
        <taxon>Tetrahymena</taxon>
    </lineage>
</organism>
<feature type="repeat" description="TPR" evidence="1">
    <location>
        <begin position="579"/>
        <end position="612"/>
    </location>
</feature>
<name>Q24HV3_TETTS</name>
<dbReference type="Gene3D" id="1.25.40.10">
    <property type="entry name" value="Tetratricopeptide repeat domain"/>
    <property type="match status" value="1"/>
</dbReference>
<dbReference type="KEGG" id="tet:TTHERM_01130780"/>
<dbReference type="Proteomes" id="UP000009168">
    <property type="component" value="Unassembled WGS sequence"/>
</dbReference>
<feature type="non-terminal residue" evidence="2">
    <location>
        <position position="657"/>
    </location>
</feature>
<reference evidence="3" key="1">
    <citation type="journal article" date="2006" name="PLoS Biol.">
        <title>Macronuclear genome sequence of the ciliate Tetrahymena thermophila, a model eukaryote.</title>
        <authorList>
            <person name="Eisen J.A."/>
            <person name="Coyne R.S."/>
            <person name="Wu M."/>
            <person name="Wu D."/>
            <person name="Thiagarajan M."/>
            <person name="Wortman J.R."/>
            <person name="Badger J.H."/>
            <person name="Ren Q."/>
            <person name="Amedeo P."/>
            <person name="Jones K.M."/>
            <person name="Tallon L.J."/>
            <person name="Delcher A.L."/>
            <person name="Salzberg S.L."/>
            <person name="Silva J.C."/>
            <person name="Haas B.J."/>
            <person name="Majoros W.H."/>
            <person name="Farzad M."/>
            <person name="Carlton J.M."/>
            <person name="Smith R.K. Jr."/>
            <person name="Garg J."/>
            <person name="Pearlman R.E."/>
            <person name="Karrer K.M."/>
            <person name="Sun L."/>
            <person name="Manning G."/>
            <person name="Elde N.C."/>
            <person name="Turkewitz A.P."/>
            <person name="Asai D.J."/>
            <person name="Wilkes D.E."/>
            <person name="Wang Y."/>
            <person name="Cai H."/>
            <person name="Collins K."/>
            <person name="Stewart B.A."/>
            <person name="Lee S.R."/>
            <person name="Wilamowska K."/>
            <person name="Weinberg Z."/>
            <person name="Ruzzo W.L."/>
            <person name="Wloga D."/>
            <person name="Gaertig J."/>
            <person name="Frankel J."/>
            <person name="Tsao C.-C."/>
            <person name="Gorovsky M.A."/>
            <person name="Keeling P.J."/>
            <person name="Waller R.F."/>
            <person name="Patron N.J."/>
            <person name="Cherry J.M."/>
            <person name="Stover N.A."/>
            <person name="Krieger C.J."/>
            <person name="del Toro C."/>
            <person name="Ryder H.F."/>
            <person name="Williamson S.C."/>
            <person name="Barbeau R.A."/>
            <person name="Hamilton E.P."/>
            <person name="Orias E."/>
        </authorList>
    </citation>
    <scope>NUCLEOTIDE SEQUENCE [LARGE SCALE GENOMIC DNA]</scope>
    <source>
        <strain evidence="3">SB210</strain>
    </source>
</reference>
<protein>
    <submittedName>
        <fullName evidence="2">Tetratricopeptide repeat protein</fullName>
    </submittedName>
</protein>
<dbReference type="GeneID" id="7824913"/>
<sequence>MQRCSFLNQILLFYLKKDNPKTIFTVCSYREFIFNQCPQYVYNQLNQSIFYADLYFVRSVFKFNLLSPQQQYFIKTNDFISFYGRAAFKASQNEGIIQISNIYNSDQTSVQQVNPSLFYNYTASDFENCFGNDFIEPYDPRCRYWYKYAQKNKGFFIFEPYIDALTGTLLMSLSTQMEYESQFYSVDNIDFSIPNILQVFDSDKSENSYSVLFHEFNSTVFFHPLLVFYQVMTWADIEFFNINQFCSISIEQMHMCQSQKQEFAQQVNETIEFIKSGSYSIENTNFDKFYQQWQRFGQKQISFILPVQSQLKGYNNQQPYSFAIIFIARVITDRSDQLKLFNLINIQFIKYFLVFDFVLGENPNQTNMQIDQSQNQFLLEEESTRQFQNTPIKFCQVVEKSFDEQSKTNHDFIDSPLKKLNSHFNSPLQSSKNSYSPPQNLKKLNQSTQRIFDYIQQSHILGKKCDNIQLNSQDQNFSFNRANYSPNSQNKFKERLQKKVAFKEQEQIREERKEKILKGLKPLFLEMKIIKQVFQDLESVINYQINSQNQNQQNSMKTLFHFTQAKTIFQKLKNQTGLSRCYYNLGIIYLLKYDFSLGSEYFESAIQLNLESLGINYQDLTNQKFIDTSSIKTENQILILSKRLFSQAYCLKQQALQ</sequence>
<keyword evidence="3" id="KW-1185">Reference proteome</keyword>